<name>A0A8T0U753_PANVG</name>
<dbReference type="EMBL" id="CM029042">
    <property type="protein sequence ID" value="KAG2617625.1"/>
    <property type="molecule type" value="Genomic_DNA"/>
</dbReference>
<feature type="region of interest" description="Disordered" evidence="1">
    <location>
        <begin position="1"/>
        <end position="98"/>
    </location>
</feature>
<organism evidence="2 3">
    <name type="scientific">Panicum virgatum</name>
    <name type="common">Blackwell switchgrass</name>
    <dbReference type="NCBI Taxonomy" id="38727"/>
    <lineage>
        <taxon>Eukaryota</taxon>
        <taxon>Viridiplantae</taxon>
        <taxon>Streptophyta</taxon>
        <taxon>Embryophyta</taxon>
        <taxon>Tracheophyta</taxon>
        <taxon>Spermatophyta</taxon>
        <taxon>Magnoliopsida</taxon>
        <taxon>Liliopsida</taxon>
        <taxon>Poales</taxon>
        <taxon>Poaceae</taxon>
        <taxon>PACMAD clade</taxon>
        <taxon>Panicoideae</taxon>
        <taxon>Panicodae</taxon>
        <taxon>Paniceae</taxon>
        <taxon>Panicinae</taxon>
        <taxon>Panicum</taxon>
        <taxon>Panicum sect. Hiantes</taxon>
    </lineage>
</organism>
<keyword evidence="3" id="KW-1185">Reference proteome</keyword>
<feature type="compositionally biased region" description="Basic and acidic residues" evidence="1">
    <location>
        <begin position="174"/>
        <end position="186"/>
    </location>
</feature>
<reference evidence="2" key="1">
    <citation type="submission" date="2020-05" db="EMBL/GenBank/DDBJ databases">
        <title>WGS assembly of Panicum virgatum.</title>
        <authorList>
            <person name="Lovell J.T."/>
            <person name="Jenkins J."/>
            <person name="Shu S."/>
            <person name="Juenger T.E."/>
            <person name="Schmutz J."/>
        </authorList>
    </citation>
    <scope>NUCLEOTIDE SEQUENCE</scope>
    <source>
        <strain evidence="2">AP13</strain>
    </source>
</reference>
<feature type="compositionally biased region" description="Basic residues" evidence="1">
    <location>
        <begin position="142"/>
        <end position="167"/>
    </location>
</feature>
<protein>
    <submittedName>
        <fullName evidence="2">Uncharacterized protein</fullName>
    </submittedName>
</protein>
<comment type="caution">
    <text evidence="2">The sequence shown here is derived from an EMBL/GenBank/DDBJ whole genome shotgun (WGS) entry which is preliminary data.</text>
</comment>
<evidence type="ECO:0000256" key="1">
    <source>
        <dbReference type="SAM" id="MobiDB-lite"/>
    </source>
</evidence>
<evidence type="ECO:0000313" key="2">
    <source>
        <dbReference type="EMBL" id="KAG2617625.1"/>
    </source>
</evidence>
<accession>A0A8T0U753</accession>
<proteinExistence type="predicted"/>
<sequence length="317" mass="33893">MPDHLAGWPCTRQLVLQTPPRYARSSRPAHPHETPPPAPSVARPLAHSLARPLPRSPSDTGRRAPWSPRQGRRVPGRGRGEAVARPGRDRGEAGRSMRHRPANLMALVEAKHAGVSISSAELADPLFVVVLDSVETPIRQSAGRRQRWRAGCHRGHRAPPRTSRGHGRWTPAGHRNEDARGSRGEVGRGGAAARPGRTRRGRLRAGAPPRAGLRRRERRLGRDAAGAGLAAGRPPLAGRATTAAARASQGEGHGAARSSASVGPSPAASSVLSCRRGPWPRRAPERIPTGRDPAARQAQHRRGPPLRASQGDRGKEL</sequence>
<evidence type="ECO:0000313" key="3">
    <source>
        <dbReference type="Proteomes" id="UP000823388"/>
    </source>
</evidence>
<dbReference type="AlphaFoldDB" id="A0A8T0U753"/>
<feature type="compositionally biased region" description="Basic and acidic residues" evidence="1">
    <location>
        <begin position="78"/>
        <end position="95"/>
    </location>
</feature>
<feature type="compositionally biased region" description="Low complexity" evidence="1">
    <location>
        <begin position="223"/>
        <end position="247"/>
    </location>
</feature>
<feature type="compositionally biased region" description="Low complexity" evidence="1">
    <location>
        <begin position="255"/>
        <end position="273"/>
    </location>
</feature>
<feature type="region of interest" description="Disordered" evidence="1">
    <location>
        <begin position="140"/>
        <end position="317"/>
    </location>
</feature>
<gene>
    <name evidence="2" type="ORF">PVAP13_3NG182540</name>
</gene>
<dbReference type="Proteomes" id="UP000823388">
    <property type="component" value="Chromosome 3N"/>
</dbReference>